<organism evidence="2 3">
    <name type="scientific">Actinia tenebrosa</name>
    <name type="common">Australian red waratah sea anemone</name>
    <dbReference type="NCBI Taxonomy" id="6105"/>
    <lineage>
        <taxon>Eukaryota</taxon>
        <taxon>Metazoa</taxon>
        <taxon>Cnidaria</taxon>
        <taxon>Anthozoa</taxon>
        <taxon>Hexacorallia</taxon>
        <taxon>Actiniaria</taxon>
        <taxon>Actiniidae</taxon>
        <taxon>Actinia</taxon>
    </lineage>
</organism>
<dbReference type="AlphaFoldDB" id="A0A6P8IQE9"/>
<keyword evidence="2" id="KW-1185">Reference proteome</keyword>
<feature type="region of interest" description="Disordered" evidence="1">
    <location>
        <begin position="128"/>
        <end position="155"/>
    </location>
</feature>
<evidence type="ECO:0000256" key="1">
    <source>
        <dbReference type="SAM" id="MobiDB-lite"/>
    </source>
</evidence>
<accession>A0A6P8IQE9</accession>
<dbReference type="OrthoDB" id="10310728at2759"/>
<dbReference type="RefSeq" id="XP_031569301.1">
    <property type="nucleotide sequence ID" value="XM_031713441.1"/>
</dbReference>
<feature type="region of interest" description="Disordered" evidence="1">
    <location>
        <begin position="1"/>
        <end position="63"/>
    </location>
</feature>
<name>A0A6P8IQE9_ACTTE</name>
<protein>
    <submittedName>
        <fullName evidence="3">Uncharacterized protein LOC116303833</fullName>
    </submittedName>
</protein>
<dbReference type="InParanoid" id="A0A6P8IQE9"/>
<feature type="region of interest" description="Disordered" evidence="1">
    <location>
        <begin position="231"/>
        <end position="266"/>
    </location>
</feature>
<dbReference type="GeneID" id="116303833"/>
<sequence>MNENMNEVEHQHKEKEKQEKTFKSSSTNHKTCSAHSNVTNYSAKSMSSCTSTSSGGASKQGHSGTLTVQSMSLCSTLTNDPNFEPKLVALGSVDEQALLPKNSTFNESGEQVMVQEFFSNHLSTIKDQDASSIKGEKIPSMDEEELQKKDTTSHSDEFQNNLIQNAEAQLKNSCVSHENTDNNGPKTSTPTDQAKLPAMLEVDVSPILEAPDGNNQKLRKHIDCQLETGVKRSAGKASQRNSLTRCSRDKSATTLDHKSKPQNHKAARTLQSQVQDLKENSKTSLPLQASICIEDDSDPEQIQDNITPEIMETNKSCPSSSKRKLDYSGAINRPDVNVCFLLDFKCTRKRPCKLWMRTESPCIIKSEQKEMCIPQDVLAII</sequence>
<evidence type="ECO:0000313" key="3">
    <source>
        <dbReference type="RefSeq" id="XP_031569301.1"/>
    </source>
</evidence>
<reference evidence="3" key="1">
    <citation type="submission" date="2025-08" db="UniProtKB">
        <authorList>
            <consortium name="RefSeq"/>
        </authorList>
    </citation>
    <scope>IDENTIFICATION</scope>
    <source>
        <tissue evidence="3">Tentacle</tissue>
    </source>
</reference>
<dbReference type="Proteomes" id="UP000515163">
    <property type="component" value="Unplaced"/>
</dbReference>
<feature type="compositionally biased region" description="Low complexity" evidence="1">
    <location>
        <begin position="42"/>
        <end position="59"/>
    </location>
</feature>
<feature type="compositionally biased region" description="Basic and acidic residues" evidence="1">
    <location>
        <begin position="246"/>
        <end position="259"/>
    </location>
</feature>
<dbReference type="KEGG" id="aten:116303833"/>
<evidence type="ECO:0000313" key="2">
    <source>
        <dbReference type="Proteomes" id="UP000515163"/>
    </source>
</evidence>
<feature type="compositionally biased region" description="Polar residues" evidence="1">
    <location>
        <begin position="236"/>
        <end position="245"/>
    </location>
</feature>
<gene>
    <name evidence="3" type="primary">LOC116303833</name>
</gene>
<proteinExistence type="predicted"/>
<feature type="compositionally biased region" description="Basic and acidic residues" evidence="1">
    <location>
        <begin position="7"/>
        <end position="22"/>
    </location>
</feature>
<feature type="compositionally biased region" description="Polar residues" evidence="1">
    <location>
        <begin position="23"/>
        <end position="41"/>
    </location>
</feature>